<evidence type="ECO:0000256" key="1">
    <source>
        <dbReference type="SAM" id="MobiDB-lite"/>
    </source>
</evidence>
<keyword evidence="3" id="KW-1185">Reference proteome</keyword>
<dbReference type="EMBL" id="JAHXZN010000016">
    <property type="protein sequence ID" value="MBW6533210.1"/>
    <property type="molecule type" value="Genomic_DNA"/>
</dbReference>
<organism evidence="2 3">
    <name type="scientific">Sphingomonas citri</name>
    <dbReference type="NCBI Taxonomy" id="2862499"/>
    <lineage>
        <taxon>Bacteria</taxon>
        <taxon>Pseudomonadati</taxon>
        <taxon>Pseudomonadota</taxon>
        <taxon>Alphaproteobacteria</taxon>
        <taxon>Sphingomonadales</taxon>
        <taxon>Sphingomonadaceae</taxon>
        <taxon>Sphingomonas</taxon>
    </lineage>
</organism>
<dbReference type="Proteomes" id="UP000759103">
    <property type="component" value="Unassembled WGS sequence"/>
</dbReference>
<name>A0ABS7BUK8_9SPHN</name>
<protein>
    <recommendedName>
        <fullName evidence="4">TraK</fullName>
    </recommendedName>
</protein>
<evidence type="ECO:0008006" key="4">
    <source>
        <dbReference type="Google" id="ProtNLM"/>
    </source>
</evidence>
<accession>A0ABS7BUK8</accession>
<sequence>MALKAIIEWLAEGGIDLTLLTFKSYLYRYRQETKGKTPPAQTVPLPQPDQPNTDRNTGPDLEPITNGNSDGETPVPEPETEPAPESSLNDILDPRKRDANTDQYMQRKPVLIGRNRSEKK</sequence>
<reference evidence="2 3" key="1">
    <citation type="submission" date="2021-07" db="EMBL/GenBank/DDBJ databases">
        <title>Sphingomonas sp.</title>
        <authorList>
            <person name="Feng G."/>
            <person name="Li J."/>
            <person name="Pan M."/>
        </authorList>
    </citation>
    <scope>NUCLEOTIDE SEQUENCE [LARGE SCALE GENOMIC DNA]</scope>
    <source>
        <strain evidence="2 3">RRHST34</strain>
    </source>
</reference>
<feature type="region of interest" description="Disordered" evidence="1">
    <location>
        <begin position="33"/>
        <end position="120"/>
    </location>
</feature>
<evidence type="ECO:0000313" key="3">
    <source>
        <dbReference type="Proteomes" id="UP000759103"/>
    </source>
</evidence>
<gene>
    <name evidence="2" type="ORF">KZ820_20910</name>
</gene>
<evidence type="ECO:0000313" key="2">
    <source>
        <dbReference type="EMBL" id="MBW6533210.1"/>
    </source>
</evidence>
<proteinExistence type="predicted"/>
<comment type="caution">
    <text evidence="2">The sequence shown here is derived from an EMBL/GenBank/DDBJ whole genome shotgun (WGS) entry which is preliminary data.</text>
</comment>